<evidence type="ECO:0000256" key="3">
    <source>
        <dbReference type="ARBA" id="ARBA00023163"/>
    </source>
</evidence>
<keyword evidence="3" id="KW-0804">Transcription</keyword>
<dbReference type="InterPro" id="IPR011991">
    <property type="entry name" value="ArsR-like_HTH"/>
</dbReference>
<keyword evidence="1" id="KW-0805">Transcription regulation</keyword>
<dbReference type="GO" id="GO:0003700">
    <property type="term" value="F:DNA-binding transcription factor activity"/>
    <property type="evidence" value="ECO:0007669"/>
    <property type="project" value="InterPro"/>
</dbReference>
<dbReference type="PROSITE" id="PS50987">
    <property type="entry name" value="HTH_ARSR_2"/>
    <property type="match status" value="1"/>
</dbReference>
<dbReference type="PANTHER" id="PTHR43132">
    <property type="entry name" value="ARSENICAL RESISTANCE OPERON REPRESSOR ARSR-RELATED"/>
    <property type="match status" value="1"/>
</dbReference>
<evidence type="ECO:0000313" key="5">
    <source>
        <dbReference type="EMBL" id="CBX29174.1"/>
    </source>
</evidence>
<reference evidence="5" key="1">
    <citation type="journal article" date="2011" name="Environ. Microbiol.">
        <title>Genomic insights into the metabolic potential of the polycyclic aromatic hydrocarbon degrading sulfate-reducing Deltaproteobacterium N47.</title>
        <authorList>
            <person name="Bergmann F."/>
            <person name="Selesi D."/>
            <person name="Weinmaier T."/>
            <person name="Tischler P."/>
            <person name="Rattei T."/>
            <person name="Meckenstock R.U."/>
        </authorList>
    </citation>
    <scope>NUCLEOTIDE SEQUENCE</scope>
</reference>
<accession>E1YF30</accession>
<dbReference type="InterPro" id="IPR036388">
    <property type="entry name" value="WH-like_DNA-bd_sf"/>
</dbReference>
<sequence>MYIKGKLMKEFIKVTKALSDPARVKIIKMLQHKKMCVCELREILQINQPSVSKHLKILENAGLVYSAKDGLWVNYQLTDGSSSPYAASFLGNLRHWLSDDPEIATMIFKLPEIRREDICKI</sequence>
<dbReference type="PANTHER" id="PTHR43132:SF2">
    <property type="entry name" value="ARSENICAL RESISTANCE OPERON REPRESSOR ARSR-RELATED"/>
    <property type="match status" value="1"/>
</dbReference>
<dbReference type="InterPro" id="IPR036390">
    <property type="entry name" value="WH_DNA-bd_sf"/>
</dbReference>
<gene>
    <name evidence="5" type="ORF">N47_J01550</name>
</gene>
<dbReference type="Pfam" id="PF01022">
    <property type="entry name" value="HTH_5"/>
    <property type="match status" value="1"/>
</dbReference>
<dbReference type="InterPro" id="IPR051011">
    <property type="entry name" value="Metal_resp_trans_reg"/>
</dbReference>
<proteinExistence type="predicted"/>
<dbReference type="EMBL" id="FR695872">
    <property type="protein sequence ID" value="CBX29174.1"/>
    <property type="molecule type" value="Genomic_DNA"/>
</dbReference>
<organism evidence="5">
    <name type="scientific">uncultured Desulfobacterium sp</name>
    <dbReference type="NCBI Taxonomy" id="201089"/>
    <lineage>
        <taxon>Bacteria</taxon>
        <taxon>Pseudomonadati</taxon>
        <taxon>Thermodesulfobacteriota</taxon>
        <taxon>Desulfobacteria</taxon>
        <taxon>Desulfobacterales</taxon>
        <taxon>Desulfobacteriaceae</taxon>
        <taxon>Desulfobacterium</taxon>
        <taxon>environmental samples</taxon>
    </lineage>
</organism>
<keyword evidence="2" id="KW-0238">DNA-binding</keyword>
<dbReference type="GO" id="GO:0003677">
    <property type="term" value="F:DNA binding"/>
    <property type="evidence" value="ECO:0007669"/>
    <property type="project" value="UniProtKB-KW"/>
</dbReference>
<evidence type="ECO:0000259" key="4">
    <source>
        <dbReference type="PROSITE" id="PS50987"/>
    </source>
</evidence>
<dbReference type="SUPFAM" id="SSF46785">
    <property type="entry name" value="Winged helix' DNA-binding domain"/>
    <property type="match status" value="1"/>
</dbReference>
<feature type="domain" description="HTH arsR-type" evidence="4">
    <location>
        <begin position="3"/>
        <end position="97"/>
    </location>
</feature>
<dbReference type="NCBIfam" id="NF033788">
    <property type="entry name" value="HTH_metalloreg"/>
    <property type="match status" value="1"/>
</dbReference>
<dbReference type="PRINTS" id="PR00778">
    <property type="entry name" value="HTHARSR"/>
</dbReference>
<dbReference type="InterPro" id="IPR001845">
    <property type="entry name" value="HTH_ArsR_DNA-bd_dom"/>
</dbReference>
<dbReference type="AlphaFoldDB" id="E1YF30"/>
<dbReference type="Gene3D" id="1.10.10.10">
    <property type="entry name" value="Winged helix-like DNA-binding domain superfamily/Winged helix DNA-binding domain"/>
    <property type="match status" value="1"/>
</dbReference>
<name>E1YF30_9BACT</name>
<dbReference type="SMART" id="SM00418">
    <property type="entry name" value="HTH_ARSR"/>
    <property type="match status" value="1"/>
</dbReference>
<evidence type="ECO:0000256" key="2">
    <source>
        <dbReference type="ARBA" id="ARBA00023125"/>
    </source>
</evidence>
<dbReference type="CDD" id="cd00090">
    <property type="entry name" value="HTH_ARSR"/>
    <property type="match status" value="1"/>
</dbReference>
<protein>
    <recommendedName>
        <fullName evidence="4">HTH arsR-type domain-containing protein</fullName>
    </recommendedName>
</protein>
<evidence type="ECO:0000256" key="1">
    <source>
        <dbReference type="ARBA" id="ARBA00023015"/>
    </source>
</evidence>